<dbReference type="GO" id="GO:0007021">
    <property type="term" value="P:tubulin complex assembly"/>
    <property type="evidence" value="ECO:0007669"/>
    <property type="project" value="UniProtKB-UniRule"/>
</dbReference>
<dbReference type="PANTHER" id="PTHR21500">
    <property type="entry name" value="TUBULIN-SPECIFIC CHAPERONE A"/>
    <property type="match status" value="1"/>
</dbReference>
<dbReference type="GO" id="GO:0005829">
    <property type="term" value="C:cytosol"/>
    <property type="evidence" value="ECO:0007669"/>
    <property type="project" value="TreeGrafter"/>
</dbReference>
<dbReference type="Gene3D" id="1.20.58.90">
    <property type="match status" value="1"/>
</dbReference>
<dbReference type="PANTHER" id="PTHR21500:SF0">
    <property type="entry name" value="TUBULIN-SPECIFIC CHAPERONE A"/>
    <property type="match status" value="1"/>
</dbReference>
<keyword evidence="6" id="KW-0493">Microtubule</keyword>
<organism evidence="7 8">
    <name type="scientific">Mesorhabditis belari</name>
    <dbReference type="NCBI Taxonomy" id="2138241"/>
    <lineage>
        <taxon>Eukaryota</taxon>
        <taxon>Metazoa</taxon>
        <taxon>Ecdysozoa</taxon>
        <taxon>Nematoda</taxon>
        <taxon>Chromadorea</taxon>
        <taxon>Rhabditida</taxon>
        <taxon>Rhabditina</taxon>
        <taxon>Rhabditomorpha</taxon>
        <taxon>Rhabditoidea</taxon>
        <taxon>Rhabditidae</taxon>
        <taxon>Mesorhabditinae</taxon>
        <taxon>Mesorhabditis</taxon>
    </lineage>
</organism>
<comment type="function">
    <text evidence="1">Tubulin-folding protein; involved in the early step of the tubulin folding pathway.</text>
</comment>
<reference evidence="8" key="1">
    <citation type="submission" date="2024-02" db="UniProtKB">
        <authorList>
            <consortium name="WormBaseParasite"/>
        </authorList>
    </citation>
    <scope>IDENTIFICATION</scope>
</reference>
<comment type="subunit">
    <text evidence="5 6">Supercomplex made of cofactors A to E. Cofactors A and D function by capturing and stabilizing tubulin in a quasi-native conformation. Cofactor E binds to the cofactor D-tubulin complex; interaction with cofactor C then causes the release of tubulin polypeptides that are committed to the native state.</text>
</comment>
<keyword evidence="6" id="KW-0963">Cytoplasm</keyword>
<evidence type="ECO:0000256" key="1">
    <source>
        <dbReference type="ARBA" id="ARBA00003046"/>
    </source>
</evidence>
<comment type="subcellular location">
    <subcellularLocation>
        <location evidence="6">Cytoplasm</location>
        <location evidence="6">Cytoskeleton</location>
    </subcellularLocation>
</comment>
<dbReference type="AlphaFoldDB" id="A0AAF3F0I6"/>
<dbReference type="GO" id="GO:0007023">
    <property type="term" value="P:post-chaperonin tubulin folding pathway"/>
    <property type="evidence" value="ECO:0007669"/>
    <property type="project" value="UniProtKB-UniRule"/>
</dbReference>
<proteinExistence type="inferred from homology"/>
<keyword evidence="4 6" id="KW-0143">Chaperone</keyword>
<name>A0AAF3F0I6_9BILA</name>
<keyword evidence="7" id="KW-1185">Reference proteome</keyword>
<evidence type="ECO:0000256" key="2">
    <source>
        <dbReference type="ARBA" id="ARBA00006806"/>
    </source>
</evidence>
<dbReference type="Pfam" id="PF02970">
    <property type="entry name" value="TBCA"/>
    <property type="match status" value="1"/>
</dbReference>
<dbReference type="InterPro" id="IPR036126">
    <property type="entry name" value="TBCA_sf"/>
</dbReference>
<sequence>MADSVKQLKVKAGVVKRFVKDYNYYTKEVAREEERIAKLSSDPEQEDFEYKLKKANEVLQESRSMIGDTSRRLLTATDDLKNVITEGAFAEDLPELVDARAQLDAAEKIPA</sequence>
<comment type="similarity">
    <text evidence="2 6">Belongs to the TBCA family.</text>
</comment>
<keyword evidence="6" id="KW-0206">Cytoskeleton</keyword>
<dbReference type="InterPro" id="IPR004226">
    <property type="entry name" value="TBCA"/>
</dbReference>
<evidence type="ECO:0000256" key="3">
    <source>
        <dbReference type="ARBA" id="ARBA00015002"/>
    </source>
</evidence>
<accession>A0AAF3F0I6</accession>
<evidence type="ECO:0000256" key="4">
    <source>
        <dbReference type="ARBA" id="ARBA00023186"/>
    </source>
</evidence>
<dbReference type="WBParaSite" id="MBELARI_LOCUS20004">
    <property type="protein sequence ID" value="MBELARI_LOCUS20004"/>
    <property type="gene ID" value="MBELARI_LOCUS20004"/>
</dbReference>
<evidence type="ECO:0000256" key="5">
    <source>
        <dbReference type="ARBA" id="ARBA00026055"/>
    </source>
</evidence>
<dbReference type="SUPFAM" id="SSF46988">
    <property type="entry name" value="Tubulin chaperone cofactor A"/>
    <property type="match status" value="1"/>
</dbReference>
<dbReference type="GO" id="GO:0048487">
    <property type="term" value="F:beta-tubulin binding"/>
    <property type="evidence" value="ECO:0007669"/>
    <property type="project" value="InterPro"/>
</dbReference>
<evidence type="ECO:0000256" key="6">
    <source>
        <dbReference type="RuleBase" id="RU364030"/>
    </source>
</evidence>
<dbReference type="GO" id="GO:0005874">
    <property type="term" value="C:microtubule"/>
    <property type="evidence" value="ECO:0007669"/>
    <property type="project" value="UniProtKB-KW"/>
</dbReference>
<evidence type="ECO:0000313" key="8">
    <source>
        <dbReference type="WBParaSite" id="MBELARI_LOCUS20004"/>
    </source>
</evidence>
<evidence type="ECO:0000313" key="7">
    <source>
        <dbReference type="Proteomes" id="UP000887575"/>
    </source>
</evidence>
<dbReference type="Proteomes" id="UP000887575">
    <property type="component" value="Unassembled WGS sequence"/>
</dbReference>
<protein>
    <recommendedName>
        <fullName evidence="3 6">Tubulin-specific chaperone A</fullName>
    </recommendedName>
</protein>